<evidence type="ECO:0000256" key="1">
    <source>
        <dbReference type="SAM" id="MobiDB-lite"/>
    </source>
</evidence>
<evidence type="ECO:0000313" key="3">
    <source>
        <dbReference type="Proteomes" id="UP000324965"/>
    </source>
</evidence>
<sequence length="179" mass="19491">MRDKTDNRHEEGKDSRMTQRIERTGHRLPIFGVPSNGEENGASGSIAQAQGGVGLGPGWADLPNGSFGTEDAADLITYEVQKKAVGDDVVEFTLVISYTSSGWSKAIIMPDGEGNDFIIQAQGRGASASNGLYLHQTKKGQVLTFRKPKAFGIWYDVIQIGYLGNLDPGDRVVFTWQRD</sequence>
<feature type="compositionally biased region" description="Basic and acidic residues" evidence="1">
    <location>
        <begin position="1"/>
        <end position="25"/>
    </location>
</feature>
<keyword evidence="3" id="KW-1185">Reference proteome</keyword>
<evidence type="ECO:0000313" key="2">
    <source>
        <dbReference type="EMBL" id="KAA0930446.1"/>
    </source>
</evidence>
<dbReference type="AlphaFoldDB" id="A0A5B0AMK4"/>
<proteinExistence type="predicted"/>
<reference evidence="2 3" key="1">
    <citation type="submission" date="2019-05" db="EMBL/GenBank/DDBJ databases">
        <authorList>
            <person name="Hariharan J."/>
            <person name="Choudoir M.J."/>
            <person name="Diebold P."/>
            <person name="Panke-Buisse K."/>
            <person name="Buckley D.H."/>
        </authorList>
    </citation>
    <scope>NUCLEOTIDE SEQUENCE [LARGE SCALE GENOMIC DNA]</scope>
    <source>
        <strain evidence="2 3">SUN51</strain>
    </source>
</reference>
<dbReference type="RefSeq" id="WP_149514130.1">
    <property type="nucleotide sequence ID" value="NZ_VDFC01000047.1"/>
</dbReference>
<dbReference type="OrthoDB" id="5192355at2"/>
<dbReference type="Proteomes" id="UP000324965">
    <property type="component" value="Unassembled WGS sequence"/>
</dbReference>
<feature type="compositionally biased region" description="Low complexity" evidence="1">
    <location>
        <begin position="41"/>
        <end position="50"/>
    </location>
</feature>
<protein>
    <submittedName>
        <fullName evidence="2">Uncharacterized protein</fullName>
    </submittedName>
</protein>
<comment type="caution">
    <text evidence="2">The sequence shown here is derived from an EMBL/GenBank/DDBJ whole genome shotgun (WGS) entry which is preliminary data.</text>
</comment>
<name>A0A5B0AMK4_9ACTN</name>
<feature type="region of interest" description="Disordered" evidence="1">
    <location>
        <begin position="1"/>
        <end position="50"/>
    </location>
</feature>
<gene>
    <name evidence="2" type="ORF">FGF04_28120</name>
</gene>
<organism evidence="2 3">
    <name type="scientific">Streptomyces apricus</name>
    <dbReference type="NCBI Taxonomy" id="1828112"/>
    <lineage>
        <taxon>Bacteria</taxon>
        <taxon>Bacillati</taxon>
        <taxon>Actinomycetota</taxon>
        <taxon>Actinomycetes</taxon>
        <taxon>Kitasatosporales</taxon>
        <taxon>Streptomycetaceae</taxon>
        <taxon>Streptomyces</taxon>
    </lineage>
</organism>
<accession>A0A5B0AMK4</accession>
<dbReference type="EMBL" id="VDFC01000047">
    <property type="protein sequence ID" value="KAA0930446.1"/>
    <property type="molecule type" value="Genomic_DNA"/>
</dbReference>